<dbReference type="GeneID" id="83624703"/>
<name>A0AA46NZG0_9NOCA</name>
<evidence type="ECO:0000313" key="2">
    <source>
        <dbReference type="Proteomes" id="UP001163947"/>
    </source>
</evidence>
<proteinExistence type="predicted"/>
<accession>A0AA46NZG0</accession>
<dbReference type="RefSeq" id="WP_024100416.1">
    <property type="nucleotide sequence ID" value="NZ_CP106984.1"/>
</dbReference>
<reference evidence="1" key="1">
    <citation type="submission" date="2022-09" db="EMBL/GenBank/DDBJ databases">
        <title>The genome sequence of Rhodococcus aetherivorans N1.</title>
        <authorList>
            <person name="Jiang W."/>
        </authorList>
    </citation>
    <scope>NUCLEOTIDE SEQUENCE</scope>
    <source>
        <strain evidence="1">N1</strain>
        <plasmid evidence="1">pN1</plasmid>
    </source>
</reference>
<dbReference type="AlphaFoldDB" id="A0AA46NZG0"/>
<protein>
    <submittedName>
        <fullName evidence="1">Uncharacterized protein</fullName>
    </submittedName>
</protein>
<keyword evidence="1" id="KW-0614">Plasmid</keyword>
<dbReference type="Proteomes" id="UP001163947">
    <property type="component" value="Plasmid pN1"/>
</dbReference>
<evidence type="ECO:0000313" key="1">
    <source>
        <dbReference type="EMBL" id="UYF97433.1"/>
    </source>
</evidence>
<organism evidence="1 2">
    <name type="scientific">Rhodococcus aetherivorans</name>
    <dbReference type="NCBI Taxonomy" id="191292"/>
    <lineage>
        <taxon>Bacteria</taxon>
        <taxon>Bacillati</taxon>
        <taxon>Actinomycetota</taxon>
        <taxon>Actinomycetes</taxon>
        <taxon>Mycobacteriales</taxon>
        <taxon>Nocardiaceae</taxon>
        <taxon>Rhodococcus</taxon>
    </lineage>
</organism>
<gene>
    <name evidence="1" type="ORF">OCS65_29780</name>
</gene>
<geneLocation type="plasmid" evidence="1 2">
    <name>pN1</name>
</geneLocation>
<sequence length="256" mass="27612">MTDIVVQSASNAADLGLRALADLAAAAAGLDYRVIGGHMVHLLTYVYPTSDAHQRATADADAGISPEIAGSPDLDTKLVGRGYTRVRGNRWEAPSGDPDHPLAVDLLVPATSGQGRETKFLGDKKFGFDAIPGLSLALHSQPLEVTVHAQLYNGESTTFTVCIPDVESAVVLKALAWNSRHHPKDVEDLSSLMAIVHQHRDDLRVWKLDQPCTGSRKDAARVLRGLATMADKGQRITGLRMAHARFSALIQRYIHG</sequence>
<dbReference type="GeneID" id="29939744"/>
<dbReference type="EMBL" id="CP106984">
    <property type="protein sequence ID" value="UYF97433.1"/>
    <property type="molecule type" value="Genomic_DNA"/>
</dbReference>